<dbReference type="Proteomes" id="UP000887568">
    <property type="component" value="Unplaced"/>
</dbReference>
<name>A0A914AKI3_PATMI</name>
<dbReference type="GO" id="GO:0008970">
    <property type="term" value="F:phospholipase A1 activity"/>
    <property type="evidence" value="ECO:0007669"/>
    <property type="project" value="TreeGrafter"/>
</dbReference>
<dbReference type="Pfam" id="PF04970">
    <property type="entry name" value="LRAT"/>
    <property type="match status" value="1"/>
</dbReference>
<keyword evidence="4" id="KW-0443">Lipid metabolism</keyword>
<organism evidence="6 7">
    <name type="scientific">Patiria miniata</name>
    <name type="common">Bat star</name>
    <name type="synonym">Asterina miniata</name>
    <dbReference type="NCBI Taxonomy" id="46514"/>
    <lineage>
        <taxon>Eukaryota</taxon>
        <taxon>Metazoa</taxon>
        <taxon>Echinodermata</taxon>
        <taxon>Eleutherozoa</taxon>
        <taxon>Asterozoa</taxon>
        <taxon>Asteroidea</taxon>
        <taxon>Valvatacea</taxon>
        <taxon>Valvatida</taxon>
        <taxon>Asterinidae</taxon>
        <taxon>Patiria</taxon>
    </lineage>
</organism>
<dbReference type="RefSeq" id="XP_038064081.1">
    <property type="nucleotide sequence ID" value="XM_038208153.1"/>
</dbReference>
<dbReference type="GO" id="GO:0016410">
    <property type="term" value="F:N-acyltransferase activity"/>
    <property type="evidence" value="ECO:0007669"/>
    <property type="project" value="TreeGrafter"/>
</dbReference>
<dbReference type="GO" id="GO:0005737">
    <property type="term" value="C:cytoplasm"/>
    <property type="evidence" value="ECO:0007669"/>
    <property type="project" value="TreeGrafter"/>
</dbReference>
<keyword evidence="7" id="KW-1185">Reference proteome</keyword>
<dbReference type="GO" id="GO:0004623">
    <property type="term" value="F:phospholipase A2 activity"/>
    <property type="evidence" value="ECO:0007669"/>
    <property type="project" value="TreeGrafter"/>
</dbReference>
<evidence type="ECO:0000256" key="4">
    <source>
        <dbReference type="ARBA" id="ARBA00023098"/>
    </source>
</evidence>
<comment type="similarity">
    <text evidence="1">Belongs to the H-rev107 family.</text>
</comment>
<keyword evidence="3" id="KW-0378">Hydrolase</keyword>
<evidence type="ECO:0000313" key="7">
    <source>
        <dbReference type="Proteomes" id="UP000887568"/>
    </source>
</evidence>
<reference evidence="6" key="1">
    <citation type="submission" date="2022-11" db="UniProtKB">
        <authorList>
            <consortium name="EnsemblMetazoa"/>
        </authorList>
    </citation>
    <scope>IDENTIFICATION</scope>
</reference>
<evidence type="ECO:0000259" key="5">
    <source>
        <dbReference type="Pfam" id="PF04970"/>
    </source>
</evidence>
<proteinExistence type="inferred from homology"/>
<sequence length="164" mass="19000">MGNVQNRFTSVDKVLLKCEPGDLIEILHPHSSFNHWAVYVGEGTVIHVRQPWIRRESLQSAAGLGRENYCAKLVRINNYKHIRVLKQAPQSAQKIVESAKEQLGMEWYNMQFYGCEMFAVRCRFGVKVDIWKEFYKSTEIERPSDTAVALSNPLVTYGHQQHEF</sequence>
<dbReference type="InterPro" id="IPR007053">
    <property type="entry name" value="LRAT_dom"/>
</dbReference>
<evidence type="ECO:0000256" key="2">
    <source>
        <dbReference type="ARBA" id="ARBA00022679"/>
    </source>
</evidence>
<dbReference type="GeneID" id="119734617"/>
<dbReference type="AlphaFoldDB" id="A0A914AKI3"/>
<evidence type="ECO:0000313" key="6">
    <source>
        <dbReference type="EnsemblMetazoa" id="XP_038064081.1"/>
    </source>
</evidence>
<dbReference type="PANTHER" id="PTHR13943">
    <property type="entry name" value="HRAS-LIKE SUPPRESSOR - RELATED"/>
    <property type="match status" value="1"/>
</dbReference>
<dbReference type="InterPro" id="IPR051496">
    <property type="entry name" value="H-rev107_PLA/AT"/>
</dbReference>
<keyword evidence="2" id="KW-0808">Transferase</keyword>
<accession>A0A914AKI3</accession>
<dbReference type="GO" id="GO:0070292">
    <property type="term" value="P:N-acylphosphatidylethanolamine metabolic process"/>
    <property type="evidence" value="ECO:0007669"/>
    <property type="project" value="TreeGrafter"/>
</dbReference>
<evidence type="ECO:0000256" key="1">
    <source>
        <dbReference type="ARBA" id="ARBA00007824"/>
    </source>
</evidence>
<evidence type="ECO:0000256" key="3">
    <source>
        <dbReference type="ARBA" id="ARBA00022801"/>
    </source>
</evidence>
<dbReference type="Gene3D" id="3.90.1720.10">
    <property type="entry name" value="endopeptidase domain like (from Nostoc punctiforme)"/>
    <property type="match status" value="1"/>
</dbReference>
<dbReference type="EnsemblMetazoa" id="XM_038208153.1">
    <property type="protein sequence ID" value="XP_038064081.1"/>
    <property type="gene ID" value="LOC119734617"/>
</dbReference>
<dbReference type="PANTHER" id="PTHR13943:SF77">
    <property type="entry name" value="LRAT DOMAIN-CONTAINING PROTEIN"/>
    <property type="match status" value="1"/>
</dbReference>
<dbReference type="OrthoDB" id="10021907at2759"/>
<feature type="domain" description="LRAT" evidence="5">
    <location>
        <begin position="17"/>
        <end position="127"/>
    </location>
</feature>
<protein>
    <recommendedName>
        <fullName evidence="5">LRAT domain-containing protein</fullName>
    </recommendedName>
</protein>